<gene>
    <name evidence="2" type="ORF">TPE_2528</name>
</gene>
<evidence type="ECO:0000313" key="3">
    <source>
        <dbReference type="Proteomes" id="UP000015620"/>
    </source>
</evidence>
<dbReference type="PANTHER" id="PTHR11373:SF4">
    <property type="entry name" value="DEOXYNUCLEOSIDE TRIPHOSPHATE TRIPHOSPHOHYDROLASE SAMHD1"/>
    <property type="match status" value="1"/>
</dbReference>
<keyword evidence="3" id="KW-1185">Reference proteome</keyword>
<dbReference type="GeneID" id="301090958"/>
<dbReference type="KEGG" id="tped:TPE_2528"/>
<dbReference type="Pfam" id="PF19276">
    <property type="entry name" value="HD_assoc_2"/>
    <property type="match status" value="1"/>
</dbReference>
<evidence type="ECO:0000313" key="2">
    <source>
        <dbReference type="EMBL" id="AGT45000.1"/>
    </source>
</evidence>
<dbReference type="HOGENOM" id="CLU_026821_3_1_12"/>
<dbReference type="PANTHER" id="PTHR11373">
    <property type="entry name" value="DEOXYNUCLEOSIDE TRIPHOSPHATE TRIPHOSPHOHYDROLASE"/>
    <property type="match status" value="1"/>
</dbReference>
<dbReference type="OrthoDB" id="9803619at2"/>
<dbReference type="SMART" id="SM00471">
    <property type="entry name" value="HDc"/>
    <property type="match status" value="1"/>
</dbReference>
<sequence>MLELYDFSKTIRDPIWNNIPMTEELYGITKTEIFMRLYNIKQLGPAELVYPGASHTRAAHSIGVYNAALKMLKILIQKGAEKWVSRSGAVSFLAAALLHDAGHFPFTHSLKELNLKEHEELTAELILQKAVSSLIEKAGGNAVQAAAIVSGEKSKDAETSFFQKILSGVLDPDKLDYLNRDAFYCGVPYGIQDTDFILSQVLPDKQNGIKIDSKAIISVESVLFSKYLMYKAVYWHKKVRIATAMMKKALFEGLEQKLFSAEALYHQDDKGIFKLLDSCKFKEKRLAEDLRKGILFNIIVEIPFNPLNKRHTELEDLKDRKNKEVLIAEKLSTFLKEKIEAEDVLIDIPEKISFESDLFIRDENTTFNKSSAIFSEDFIGTFVPALRKIRLAVSPKIYKKILKCSPDNLAEFLNLE</sequence>
<organism evidence="2 3">
    <name type="scientific">Treponema pedis str. T A4</name>
    <dbReference type="NCBI Taxonomy" id="1291379"/>
    <lineage>
        <taxon>Bacteria</taxon>
        <taxon>Pseudomonadati</taxon>
        <taxon>Spirochaetota</taxon>
        <taxon>Spirochaetia</taxon>
        <taxon>Spirochaetales</taxon>
        <taxon>Treponemataceae</taxon>
        <taxon>Treponema</taxon>
    </lineage>
</organism>
<dbReference type="CDD" id="cd00077">
    <property type="entry name" value="HDc"/>
    <property type="match status" value="1"/>
</dbReference>
<dbReference type="PATRIC" id="fig|1291379.3.peg.2498"/>
<dbReference type="STRING" id="1291379.TPE_2528"/>
<dbReference type="GO" id="GO:0006203">
    <property type="term" value="P:dGTP catabolic process"/>
    <property type="evidence" value="ECO:0007669"/>
    <property type="project" value="TreeGrafter"/>
</dbReference>
<dbReference type="GO" id="GO:0008832">
    <property type="term" value="F:dGTPase activity"/>
    <property type="evidence" value="ECO:0007669"/>
    <property type="project" value="TreeGrafter"/>
</dbReference>
<dbReference type="EMBL" id="CP004120">
    <property type="protein sequence ID" value="AGT45000.1"/>
    <property type="molecule type" value="Genomic_DNA"/>
</dbReference>
<proteinExistence type="predicted"/>
<dbReference type="InterPro" id="IPR003607">
    <property type="entry name" value="HD/PDEase_dom"/>
</dbReference>
<name>S5ZX20_9SPIR</name>
<dbReference type="SUPFAM" id="SSF109604">
    <property type="entry name" value="HD-domain/PDEase-like"/>
    <property type="match status" value="1"/>
</dbReference>
<dbReference type="AlphaFoldDB" id="S5ZX20"/>
<reference evidence="2 3" key="1">
    <citation type="journal article" date="2013" name="PLoS ONE">
        <title>Genome-Wide Relatedness of Treponema pedis, from Gingiva and Necrotic Skin Lesions of Pigs, with the Human Oral Pathogen Treponema denticola.</title>
        <authorList>
            <person name="Svartstrom O."/>
            <person name="Mushtaq M."/>
            <person name="Pringle M."/>
            <person name="Segerman B."/>
        </authorList>
    </citation>
    <scope>NUCLEOTIDE SEQUENCE [LARGE SCALE GENOMIC DNA]</scope>
    <source>
        <strain evidence="2">T A4</strain>
    </source>
</reference>
<dbReference type="InterPro" id="IPR045509">
    <property type="entry name" value="HD_assoc_2"/>
</dbReference>
<dbReference type="Gene3D" id="1.10.3210.10">
    <property type="entry name" value="Hypothetical protein af1432"/>
    <property type="match status" value="1"/>
</dbReference>
<evidence type="ECO:0000259" key="1">
    <source>
        <dbReference type="SMART" id="SM00471"/>
    </source>
</evidence>
<dbReference type="InterPro" id="IPR006674">
    <property type="entry name" value="HD_domain"/>
</dbReference>
<accession>S5ZX20</accession>
<dbReference type="Pfam" id="PF01966">
    <property type="entry name" value="HD"/>
    <property type="match status" value="1"/>
</dbReference>
<feature type="domain" description="HD/PDEase" evidence="1">
    <location>
        <begin position="53"/>
        <end position="187"/>
    </location>
</feature>
<dbReference type="Proteomes" id="UP000015620">
    <property type="component" value="Chromosome"/>
</dbReference>
<keyword evidence="2" id="KW-0378">Hydrolase</keyword>
<dbReference type="InterPro" id="IPR050135">
    <property type="entry name" value="dGTPase-like"/>
</dbReference>
<protein>
    <submittedName>
        <fullName evidence="2">Metal dependent phosphohydrolase</fullName>
    </submittedName>
</protein>
<dbReference type="RefSeq" id="WP_020966296.1">
    <property type="nucleotide sequence ID" value="NC_022097.1"/>
</dbReference>